<feature type="coiled-coil region" evidence="1">
    <location>
        <begin position="251"/>
        <end position="370"/>
    </location>
</feature>
<dbReference type="OrthoDB" id="549378at2759"/>
<dbReference type="Proteomes" id="UP000708148">
    <property type="component" value="Unassembled WGS sequence"/>
</dbReference>
<keyword evidence="4" id="KW-1185">Reference proteome</keyword>
<name>A0A8S1IKM2_9CHLO</name>
<keyword evidence="1" id="KW-0175">Coiled coil</keyword>
<feature type="region of interest" description="Disordered" evidence="2">
    <location>
        <begin position="108"/>
        <end position="134"/>
    </location>
</feature>
<evidence type="ECO:0000256" key="2">
    <source>
        <dbReference type="SAM" id="MobiDB-lite"/>
    </source>
</evidence>
<dbReference type="EMBL" id="CAJHUC010000344">
    <property type="protein sequence ID" value="CAD7695441.1"/>
    <property type="molecule type" value="Genomic_DNA"/>
</dbReference>
<organism evidence="3 4">
    <name type="scientific">Ostreobium quekettii</name>
    <dbReference type="NCBI Taxonomy" id="121088"/>
    <lineage>
        <taxon>Eukaryota</taxon>
        <taxon>Viridiplantae</taxon>
        <taxon>Chlorophyta</taxon>
        <taxon>core chlorophytes</taxon>
        <taxon>Ulvophyceae</taxon>
        <taxon>TCBD clade</taxon>
        <taxon>Bryopsidales</taxon>
        <taxon>Ostreobineae</taxon>
        <taxon>Ostreobiaceae</taxon>
        <taxon>Ostreobium</taxon>
    </lineage>
</organism>
<feature type="coiled-coil region" evidence="1">
    <location>
        <begin position="56"/>
        <end position="97"/>
    </location>
</feature>
<proteinExistence type="predicted"/>
<evidence type="ECO:0000256" key="1">
    <source>
        <dbReference type="SAM" id="Coils"/>
    </source>
</evidence>
<protein>
    <submittedName>
        <fullName evidence="3">Uncharacterized protein</fullName>
    </submittedName>
</protein>
<comment type="caution">
    <text evidence="3">The sequence shown here is derived from an EMBL/GenBank/DDBJ whole genome shotgun (WGS) entry which is preliminary data.</text>
</comment>
<feature type="coiled-coil region" evidence="1">
    <location>
        <begin position="710"/>
        <end position="784"/>
    </location>
</feature>
<feature type="coiled-coil region" evidence="1">
    <location>
        <begin position="536"/>
        <end position="570"/>
    </location>
</feature>
<reference evidence="3" key="1">
    <citation type="submission" date="2020-12" db="EMBL/GenBank/DDBJ databases">
        <authorList>
            <person name="Iha C."/>
        </authorList>
    </citation>
    <scope>NUCLEOTIDE SEQUENCE</scope>
</reference>
<gene>
    <name evidence="3" type="ORF">OSTQU699_LOCUS802</name>
</gene>
<sequence length="792" mass="88079">MARRDQNLCTAMALRRMFYYLNSGGAATAAVMSAAHAVEERRSDLQREILMREAELHTLRAQHETSTAEIANLRHELLEASREVSSAQSRLADAERMVHDKIEAAARRHIQTSSSTSKEVVATNRRAAESDRNAEAAVAAKKEAEREARDANLELSKLKVELEVLQQQSKRDVAKANGAADSAAAESCSAKQDFQRLECEAEELRVRVSVLLETIETLQAGEPGEREQRIVSLTCQLTASQSKEGLTEARMRRWEAEVSAQEVRILELEKEVERLNSETPQWQASVAAKQAALEMMEKEMSALRSELKSQSQEICSVSRRLDEATVDLEKSEATADSLRAGMRQASNRHFEQLNRERTAAACALRAAKSEGLMQRLAKDGDSGLEAVIHSLASKMGEAVALVKRHCFAEARKDQSGEVCAGDQCWPIEVMQHFRDAAIDASKRLYRAECDARIFQAEAASGRSKMRGLESALEQRTLDWEIAEAMKQNIVLQSDRQNDLKRDHMRDRLGLQEHQLQALSKQVEKLTVTLIEERTHRKAADAQLQKQKDEAGSLQRSLLSAQGEIKELQELVASNLLLASGSPHASDARSVEDAISMRDRDVVSYFEAELSRVLLSADPKEKLMALTREVCALKLSESRLLASLAAAERKGDGAGMHCGKVRAALGAAEAKIAELQDREGHGDDGAQRDLADSHAQLAAKSHEIFRQRQELVQKTQALASKELEVQALEAERSEWQATLKRAQDGAEASLQLLREELSGRHEDEKRQLLEEMEDLRSKNKMIAETCKQGMSLM</sequence>
<dbReference type="AlphaFoldDB" id="A0A8S1IKM2"/>
<accession>A0A8S1IKM2</accession>
<evidence type="ECO:0000313" key="4">
    <source>
        <dbReference type="Proteomes" id="UP000708148"/>
    </source>
</evidence>
<evidence type="ECO:0000313" key="3">
    <source>
        <dbReference type="EMBL" id="CAD7695441.1"/>
    </source>
</evidence>